<dbReference type="Proteomes" id="UP001155241">
    <property type="component" value="Unassembled WGS sequence"/>
</dbReference>
<dbReference type="AlphaFoldDB" id="A0A9X2FEV1"/>
<gene>
    <name evidence="2" type="ORF">NG895_27895</name>
</gene>
<evidence type="ECO:0000256" key="1">
    <source>
        <dbReference type="SAM" id="MobiDB-lite"/>
    </source>
</evidence>
<reference evidence="2" key="1">
    <citation type="submission" date="2022-06" db="EMBL/GenBank/DDBJ databases">
        <title>Aeoliella straminimaris, a novel planctomycete from sediments.</title>
        <authorList>
            <person name="Vitorino I.R."/>
            <person name="Lage O.M."/>
        </authorList>
    </citation>
    <scope>NUCLEOTIDE SEQUENCE</scope>
    <source>
        <strain evidence="2">ICT_H6.2</strain>
    </source>
</reference>
<proteinExistence type="predicted"/>
<dbReference type="EMBL" id="JAMXLR010000092">
    <property type="protein sequence ID" value="MCO6047745.1"/>
    <property type="molecule type" value="Genomic_DNA"/>
</dbReference>
<sequence>MNRKQVIGGIALLLLLLLGVWWFRGEDAEVAALREQMENREEMSEADRQAFGERMRSLSDAQRRQLFEPMMQARQAEMQQRVYALMSMPEAQRRAELDKWIDGMEQRRSQWQGRGGPRGVGAGNGGGGPPRGEMTSAQRAQRGKGRLDRSTPEMRATMTQFFKMVKERREERGMEPIGRFR</sequence>
<organism evidence="2 3">
    <name type="scientific">Aeoliella straminimaris</name>
    <dbReference type="NCBI Taxonomy" id="2954799"/>
    <lineage>
        <taxon>Bacteria</taxon>
        <taxon>Pseudomonadati</taxon>
        <taxon>Planctomycetota</taxon>
        <taxon>Planctomycetia</taxon>
        <taxon>Pirellulales</taxon>
        <taxon>Lacipirellulaceae</taxon>
        <taxon>Aeoliella</taxon>
    </lineage>
</organism>
<comment type="caution">
    <text evidence="2">The sequence shown here is derived from an EMBL/GenBank/DDBJ whole genome shotgun (WGS) entry which is preliminary data.</text>
</comment>
<accession>A0A9X2FEV1</accession>
<evidence type="ECO:0000313" key="2">
    <source>
        <dbReference type="EMBL" id="MCO6047745.1"/>
    </source>
</evidence>
<evidence type="ECO:0000313" key="3">
    <source>
        <dbReference type="Proteomes" id="UP001155241"/>
    </source>
</evidence>
<feature type="compositionally biased region" description="Gly residues" evidence="1">
    <location>
        <begin position="113"/>
        <end position="130"/>
    </location>
</feature>
<dbReference type="RefSeq" id="WP_252855854.1">
    <property type="nucleotide sequence ID" value="NZ_JAMXLR010000092.1"/>
</dbReference>
<keyword evidence="3" id="KW-1185">Reference proteome</keyword>
<name>A0A9X2FEV1_9BACT</name>
<feature type="region of interest" description="Disordered" evidence="1">
    <location>
        <begin position="107"/>
        <end position="155"/>
    </location>
</feature>
<protein>
    <submittedName>
        <fullName evidence="2">Uncharacterized protein</fullName>
    </submittedName>
</protein>